<evidence type="ECO:0000256" key="4">
    <source>
        <dbReference type="ARBA" id="ARBA00023136"/>
    </source>
</evidence>
<dbReference type="OrthoDB" id="432835at2759"/>
<protein>
    <submittedName>
        <fullName evidence="7">CD63 antigen-like</fullName>
    </submittedName>
</protein>
<evidence type="ECO:0000256" key="1">
    <source>
        <dbReference type="ARBA" id="ARBA00004141"/>
    </source>
</evidence>
<evidence type="ECO:0000256" key="3">
    <source>
        <dbReference type="ARBA" id="ARBA00022989"/>
    </source>
</evidence>
<accession>A0A6J1NGC6</accession>
<reference evidence="7" key="1">
    <citation type="submission" date="2025-08" db="UniProtKB">
        <authorList>
            <consortium name="RefSeq"/>
        </authorList>
    </citation>
    <scope>IDENTIFICATION</scope>
</reference>
<dbReference type="CDD" id="cd03127">
    <property type="entry name" value="tetraspanin_LEL"/>
    <property type="match status" value="1"/>
</dbReference>
<keyword evidence="2 5" id="KW-0812">Transmembrane</keyword>
<dbReference type="KEGG" id="bany:112048718"/>
<comment type="subcellular location">
    <subcellularLocation>
        <location evidence="1">Membrane</location>
        <topology evidence="1">Multi-pass membrane protein</topology>
    </subcellularLocation>
</comment>
<dbReference type="InterPro" id="IPR018499">
    <property type="entry name" value="Tetraspanin/Peripherin"/>
</dbReference>
<feature type="transmembrane region" description="Helical" evidence="5">
    <location>
        <begin position="47"/>
        <end position="71"/>
    </location>
</feature>
<name>A0A6J1NGC6_BICAN</name>
<sequence>MKNSAMVLFVCSGLLLSGGGILGVSTLWSTMRMSYYFWTSDLGIELGSSVLFMSGALLCLPACWLATLVPYHPRSTSLLATLMILVSGGMMLLSMGMTSITGLSRAVREPALLNSSMLRSMAYEAVDPAVKSAFSSMQLELKCCGVKSHADWYKYGAFLPPSCCGRVWNGRNANTCEVPLHTAGCLRPALAELRIFANSVAVLACAIIIVKAVTLFATAYTLVTGVIERAADGYKPSPQPLRIACLTSPFSPLALPTPASQPRVGVNAV</sequence>
<evidence type="ECO:0000313" key="7">
    <source>
        <dbReference type="RefSeq" id="XP_023942136.2"/>
    </source>
</evidence>
<organism evidence="6 7">
    <name type="scientific">Bicyclus anynana</name>
    <name type="common">Squinting bush brown butterfly</name>
    <dbReference type="NCBI Taxonomy" id="110368"/>
    <lineage>
        <taxon>Eukaryota</taxon>
        <taxon>Metazoa</taxon>
        <taxon>Ecdysozoa</taxon>
        <taxon>Arthropoda</taxon>
        <taxon>Hexapoda</taxon>
        <taxon>Insecta</taxon>
        <taxon>Pterygota</taxon>
        <taxon>Neoptera</taxon>
        <taxon>Endopterygota</taxon>
        <taxon>Lepidoptera</taxon>
        <taxon>Glossata</taxon>
        <taxon>Ditrysia</taxon>
        <taxon>Papilionoidea</taxon>
        <taxon>Nymphalidae</taxon>
        <taxon>Satyrinae</taxon>
        <taxon>Satyrini</taxon>
        <taxon>Mycalesina</taxon>
        <taxon>Bicyclus</taxon>
    </lineage>
</organism>
<keyword evidence="3 5" id="KW-1133">Transmembrane helix</keyword>
<dbReference type="Pfam" id="PF00335">
    <property type="entry name" value="Tetraspanin"/>
    <property type="match status" value="1"/>
</dbReference>
<evidence type="ECO:0000313" key="6">
    <source>
        <dbReference type="Proteomes" id="UP001652582"/>
    </source>
</evidence>
<keyword evidence="4 5" id="KW-0472">Membrane</keyword>
<dbReference type="RefSeq" id="XP_023942136.2">
    <property type="nucleotide sequence ID" value="XM_024086368.2"/>
</dbReference>
<dbReference type="AlphaFoldDB" id="A0A6J1NGC6"/>
<evidence type="ECO:0000256" key="5">
    <source>
        <dbReference type="SAM" id="Phobius"/>
    </source>
</evidence>
<dbReference type="InterPro" id="IPR008952">
    <property type="entry name" value="Tetraspanin_EC2_sf"/>
</dbReference>
<dbReference type="GO" id="GO:0016020">
    <property type="term" value="C:membrane"/>
    <property type="evidence" value="ECO:0007669"/>
    <property type="project" value="UniProtKB-SubCell"/>
</dbReference>
<keyword evidence="6" id="KW-1185">Reference proteome</keyword>
<feature type="transmembrane region" description="Helical" evidence="5">
    <location>
        <begin position="200"/>
        <end position="223"/>
    </location>
</feature>
<proteinExistence type="predicted"/>
<feature type="transmembrane region" description="Helical" evidence="5">
    <location>
        <begin position="78"/>
        <end position="100"/>
    </location>
</feature>
<evidence type="ECO:0000256" key="2">
    <source>
        <dbReference type="ARBA" id="ARBA00022692"/>
    </source>
</evidence>
<gene>
    <name evidence="7" type="primary">LOC112048718</name>
</gene>
<dbReference type="GeneID" id="112048718"/>
<dbReference type="Proteomes" id="UP001652582">
    <property type="component" value="Chromosome 6"/>
</dbReference>
<dbReference type="Gene3D" id="1.10.1450.10">
    <property type="entry name" value="Tetraspanin"/>
    <property type="match status" value="1"/>
</dbReference>
<dbReference type="SUPFAM" id="SSF48652">
    <property type="entry name" value="Tetraspanin"/>
    <property type="match status" value="1"/>
</dbReference>